<evidence type="ECO:0000259" key="5">
    <source>
        <dbReference type="PROSITE" id="PS01124"/>
    </source>
</evidence>
<dbReference type="Pfam" id="PF12833">
    <property type="entry name" value="HTH_18"/>
    <property type="match status" value="1"/>
</dbReference>
<dbReference type="InterPro" id="IPR037923">
    <property type="entry name" value="HTH-like"/>
</dbReference>
<keyword evidence="3" id="KW-0010">Activator</keyword>
<evidence type="ECO:0000313" key="7">
    <source>
        <dbReference type="Proteomes" id="UP000245474"/>
    </source>
</evidence>
<dbReference type="PANTHER" id="PTHR46796">
    <property type="entry name" value="HTH-TYPE TRANSCRIPTIONAL ACTIVATOR RHAS-RELATED"/>
    <property type="match status" value="1"/>
</dbReference>
<dbReference type="SMART" id="SM00342">
    <property type="entry name" value="HTH_ARAC"/>
    <property type="match status" value="1"/>
</dbReference>
<dbReference type="AlphaFoldDB" id="A0A2U2N2W3"/>
<dbReference type="Proteomes" id="UP000245474">
    <property type="component" value="Unassembled WGS sequence"/>
</dbReference>
<keyword evidence="1" id="KW-0805">Transcription regulation</keyword>
<dbReference type="SUPFAM" id="SSF46689">
    <property type="entry name" value="Homeodomain-like"/>
    <property type="match status" value="2"/>
</dbReference>
<dbReference type="OrthoDB" id="5622169at2"/>
<dbReference type="PROSITE" id="PS00041">
    <property type="entry name" value="HTH_ARAC_FAMILY_1"/>
    <property type="match status" value="1"/>
</dbReference>
<proteinExistence type="predicted"/>
<evidence type="ECO:0000256" key="2">
    <source>
        <dbReference type="ARBA" id="ARBA00023125"/>
    </source>
</evidence>
<feature type="domain" description="HTH araC/xylS-type" evidence="5">
    <location>
        <begin position="186"/>
        <end position="284"/>
    </location>
</feature>
<dbReference type="Gene3D" id="1.10.10.60">
    <property type="entry name" value="Homeodomain-like"/>
    <property type="match status" value="2"/>
</dbReference>
<dbReference type="InterPro" id="IPR009057">
    <property type="entry name" value="Homeodomain-like_sf"/>
</dbReference>
<comment type="caution">
    <text evidence="6">The sequence shown here is derived from an EMBL/GenBank/DDBJ whole genome shotgun (WGS) entry which is preliminary data.</text>
</comment>
<keyword evidence="2" id="KW-0238">DNA-binding</keyword>
<gene>
    <name evidence="6" type="ORF">DEM34_08250</name>
</gene>
<evidence type="ECO:0000313" key="6">
    <source>
        <dbReference type="EMBL" id="PWG63581.1"/>
    </source>
</evidence>
<dbReference type="EMBL" id="QFFI01000010">
    <property type="protein sequence ID" value="PWG63581.1"/>
    <property type="molecule type" value="Genomic_DNA"/>
</dbReference>
<protein>
    <submittedName>
        <fullName evidence="6">AraC family transcriptional regulator</fullName>
    </submittedName>
</protein>
<accession>A0A2U2N2W3</accession>
<sequence>MVEWNLGGRLAPYVRDVRAPEGCPVRMTESHQPSGDMSDPPVSDLVITELLTPTPFSSDLGAGMFSGRGLPGQFVVVPPGVPTTILIDAPHRIRNVGIDARTAALWLNGDANRPLDFGVLHAQISDDPLVRQTLHALWGELSAEEPAARLFVESAASALLARIALLAQRSQGREPFRGGLAAWQARRVTEYLNAHFAEQISLDELAALVHLSPYHFARAFKTTLGLPPHRYQTRLRLERAQALLRDTDLTVAQVAEAVGYETPQALGRLFRRELGMSPARYRGQIRR</sequence>
<keyword evidence="4" id="KW-0804">Transcription</keyword>
<organism evidence="6 7">
    <name type="scientific">Sediminicurvatus halobius</name>
    <dbReference type="NCBI Taxonomy" id="2182432"/>
    <lineage>
        <taxon>Bacteria</taxon>
        <taxon>Pseudomonadati</taxon>
        <taxon>Pseudomonadota</taxon>
        <taxon>Gammaproteobacteria</taxon>
        <taxon>Chromatiales</taxon>
        <taxon>Ectothiorhodospiraceae</taxon>
        <taxon>Sediminicurvatus</taxon>
    </lineage>
</organism>
<reference evidence="6 7" key="1">
    <citation type="submission" date="2018-05" db="EMBL/GenBank/DDBJ databases">
        <title>Spiribacter halobius sp. nov., a moderately halophilic bacterium isolated from marine solar saltern.</title>
        <authorList>
            <person name="Zheng W.-S."/>
            <person name="Lu D.-C."/>
            <person name="Du Z.-J."/>
        </authorList>
    </citation>
    <scope>NUCLEOTIDE SEQUENCE [LARGE SCALE GENOMIC DNA]</scope>
    <source>
        <strain evidence="6 7">E85</strain>
    </source>
</reference>
<dbReference type="InterPro" id="IPR050204">
    <property type="entry name" value="AraC_XylS_family_regulators"/>
</dbReference>
<dbReference type="PANTHER" id="PTHR46796:SF6">
    <property type="entry name" value="ARAC SUBFAMILY"/>
    <property type="match status" value="1"/>
</dbReference>
<dbReference type="SUPFAM" id="SSF51215">
    <property type="entry name" value="Regulatory protein AraC"/>
    <property type="match status" value="1"/>
</dbReference>
<evidence type="ECO:0000256" key="3">
    <source>
        <dbReference type="ARBA" id="ARBA00023159"/>
    </source>
</evidence>
<evidence type="ECO:0000256" key="4">
    <source>
        <dbReference type="ARBA" id="ARBA00023163"/>
    </source>
</evidence>
<dbReference type="GO" id="GO:0043565">
    <property type="term" value="F:sequence-specific DNA binding"/>
    <property type="evidence" value="ECO:0007669"/>
    <property type="project" value="InterPro"/>
</dbReference>
<dbReference type="InterPro" id="IPR018062">
    <property type="entry name" value="HTH_AraC-typ_CS"/>
</dbReference>
<dbReference type="PROSITE" id="PS01124">
    <property type="entry name" value="HTH_ARAC_FAMILY_2"/>
    <property type="match status" value="1"/>
</dbReference>
<evidence type="ECO:0000256" key="1">
    <source>
        <dbReference type="ARBA" id="ARBA00023015"/>
    </source>
</evidence>
<dbReference type="GO" id="GO:0003700">
    <property type="term" value="F:DNA-binding transcription factor activity"/>
    <property type="evidence" value="ECO:0007669"/>
    <property type="project" value="InterPro"/>
</dbReference>
<keyword evidence="7" id="KW-1185">Reference proteome</keyword>
<name>A0A2U2N2W3_9GAMM</name>
<dbReference type="InterPro" id="IPR018060">
    <property type="entry name" value="HTH_AraC"/>
</dbReference>